<sequence>MESLDGSLHKKFAGIFLKRVCLLREVLPNLDGLTVLHAGPPFVTSDVPAAIRNATLHALLYEGQATTPDQAARLIDDGKVSFQPAQDWGVVTPLAQVVSPSMPVFVIGDGVSQMYAPVVEGAPTGIRFGCPEPECLENLRRHARFAKTELAPSLHKSPVQIAAIIKRALAEGNECHSLTDRANAALLDQLQGLSGEYRDLLESSPGFVLPVLMGAAGWLLQFGPREPGSSDQVVAAGGNGQQFGIRLSGQKHWSTVPAQPPEGTRFPHQQGRPVLGAIGDSAVIDFCGLGGQALDHAPSLISDWQSLLPEDWSTRAGNVLDPDSGVVCARRVTEQQTVPIVNLALVSADAAGGILGKGFYQPELSLFKAARAGAAS</sequence>
<dbReference type="Proteomes" id="UP000319142">
    <property type="component" value="Unassembled WGS sequence"/>
</dbReference>
<dbReference type="Gene3D" id="3.90.1700.10">
    <property type="entry name" value="v583 domain like"/>
    <property type="match status" value="1"/>
</dbReference>
<proteinExistence type="predicted"/>
<evidence type="ECO:0000313" key="1">
    <source>
        <dbReference type="EMBL" id="TVT34360.1"/>
    </source>
</evidence>
<comment type="caution">
    <text evidence="1">The sequence shown here is derived from an EMBL/GenBank/DDBJ whole genome shotgun (WGS) entry which is preliminary data.</text>
</comment>
<accession>A0A558BCY0</accession>
<dbReference type="Pfam" id="PF06545">
    <property type="entry name" value="AllG"/>
    <property type="match status" value="1"/>
</dbReference>
<protein>
    <submittedName>
        <fullName evidence="1">DUF1116 domain-containing protein</fullName>
    </submittedName>
</protein>
<organism evidence="1 2">
    <name type="scientific">Marinobacter vinifirmus</name>
    <dbReference type="NCBI Taxonomy" id="355591"/>
    <lineage>
        <taxon>Bacteria</taxon>
        <taxon>Pseudomonadati</taxon>
        <taxon>Pseudomonadota</taxon>
        <taxon>Gammaproteobacteria</taxon>
        <taxon>Pseudomonadales</taxon>
        <taxon>Marinobacteraceae</taxon>
        <taxon>Marinobacter</taxon>
    </lineage>
</organism>
<dbReference type="InterPro" id="IPR009499">
    <property type="entry name" value="AllG-like"/>
</dbReference>
<evidence type="ECO:0000313" key="2">
    <source>
        <dbReference type="Proteomes" id="UP000319142"/>
    </source>
</evidence>
<name>A0A558BCY0_9GAMM</name>
<dbReference type="EMBL" id="VMRX01000014">
    <property type="protein sequence ID" value="TVT34360.1"/>
    <property type="molecule type" value="Genomic_DNA"/>
</dbReference>
<dbReference type="AlphaFoldDB" id="A0A558BCY0"/>
<reference evidence="1 2" key="1">
    <citation type="submission" date="2019-07" db="EMBL/GenBank/DDBJ databases">
        <title>The pathways for chlorine oxyanion respiration interact through the shared metabolite chlorate.</title>
        <authorList>
            <person name="Barnum T.P."/>
            <person name="Cheng Y."/>
            <person name="Hill K.A."/>
            <person name="Lucas L.N."/>
            <person name="Carlson H.K."/>
            <person name="Coates J.D."/>
        </authorList>
    </citation>
    <scope>NUCLEOTIDE SEQUENCE [LARGE SCALE GENOMIC DNA]</scope>
    <source>
        <strain evidence="1">UCB</strain>
    </source>
</reference>
<dbReference type="Gene3D" id="3.90.1710.10">
    <property type="entry name" value="Enterococcus faecalis V583 domain"/>
    <property type="match status" value="1"/>
</dbReference>
<gene>
    <name evidence="1" type="ORF">FHK81_07000</name>
</gene>